<evidence type="ECO:0000259" key="9">
    <source>
        <dbReference type="Pfam" id="PF13231"/>
    </source>
</evidence>
<feature type="transmembrane region" description="Helical" evidence="8">
    <location>
        <begin position="120"/>
        <end position="137"/>
    </location>
</feature>
<dbReference type="PANTHER" id="PTHR33908:SF11">
    <property type="entry name" value="MEMBRANE PROTEIN"/>
    <property type="match status" value="1"/>
</dbReference>
<evidence type="ECO:0000256" key="8">
    <source>
        <dbReference type="SAM" id="Phobius"/>
    </source>
</evidence>
<dbReference type="InterPro" id="IPR038731">
    <property type="entry name" value="RgtA/B/C-like"/>
</dbReference>
<evidence type="ECO:0000256" key="5">
    <source>
        <dbReference type="ARBA" id="ARBA00022692"/>
    </source>
</evidence>
<evidence type="ECO:0000256" key="2">
    <source>
        <dbReference type="ARBA" id="ARBA00022475"/>
    </source>
</evidence>
<dbReference type="GO" id="GO:0000030">
    <property type="term" value="F:mannosyltransferase activity"/>
    <property type="evidence" value="ECO:0007669"/>
    <property type="project" value="InterPro"/>
</dbReference>
<keyword evidence="11" id="KW-1185">Reference proteome</keyword>
<reference evidence="11" key="1">
    <citation type="submission" date="2016-11" db="EMBL/GenBank/DDBJ databases">
        <title>Dehalogenimonas formicexedens sp. nov., a chlorinated alkane respiring bacterium isolated from contaminated groundwater.</title>
        <authorList>
            <person name="Key T.A."/>
            <person name="Bowman K.S."/>
            <person name="Lee I."/>
            <person name="Chun J."/>
            <person name="Albuquerque L."/>
            <person name="da Costa M.S."/>
            <person name="Rainey F.A."/>
            <person name="Moe W.M."/>
        </authorList>
    </citation>
    <scope>NUCLEOTIDE SEQUENCE [LARGE SCALE GENOMIC DNA]</scope>
    <source>
        <strain evidence="11">NSZ-14</strain>
    </source>
</reference>
<organism evidence="10 11">
    <name type="scientific">Dehalogenimonas formicexedens</name>
    <dbReference type="NCBI Taxonomy" id="1839801"/>
    <lineage>
        <taxon>Bacteria</taxon>
        <taxon>Bacillati</taxon>
        <taxon>Chloroflexota</taxon>
        <taxon>Dehalococcoidia</taxon>
        <taxon>Dehalococcoidales</taxon>
        <taxon>Dehalococcoidaceae</taxon>
        <taxon>Dehalogenimonas</taxon>
    </lineage>
</organism>
<dbReference type="AlphaFoldDB" id="A0A1P8F816"/>
<keyword evidence="4 10" id="KW-0808">Transferase</keyword>
<dbReference type="OrthoDB" id="142814at2"/>
<evidence type="ECO:0000256" key="6">
    <source>
        <dbReference type="ARBA" id="ARBA00022989"/>
    </source>
</evidence>
<keyword evidence="6 8" id="KW-1133">Transmembrane helix</keyword>
<keyword evidence="7 8" id="KW-0472">Membrane</keyword>
<evidence type="ECO:0000256" key="7">
    <source>
        <dbReference type="ARBA" id="ARBA00023136"/>
    </source>
</evidence>
<dbReference type="GO" id="GO:0006493">
    <property type="term" value="P:protein O-linked glycosylation"/>
    <property type="evidence" value="ECO:0007669"/>
    <property type="project" value="InterPro"/>
</dbReference>
<evidence type="ECO:0000256" key="4">
    <source>
        <dbReference type="ARBA" id="ARBA00022679"/>
    </source>
</evidence>
<dbReference type="Proteomes" id="UP000185934">
    <property type="component" value="Chromosome"/>
</dbReference>
<keyword evidence="5 8" id="KW-0812">Transmembrane</keyword>
<feature type="transmembrane region" description="Helical" evidence="8">
    <location>
        <begin position="21"/>
        <end position="39"/>
    </location>
</feature>
<evidence type="ECO:0000256" key="1">
    <source>
        <dbReference type="ARBA" id="ARBA00004651"/>
    </source>
</evidence>
<dbReference type="EMBL" id="CP018258">
    <property type="protein sequence ID" value="APV44619.1"/>
    <property type="molecule type" value="Genomic_DNA"/>
</dbReference>
<proteinExistence type="predicted"/>
<dbReference type="STRING" id="1839801.Dform_01291"/>
<sequence>MVGSLIGKTRSFVDKLKRQHHFWLALLVLAVLILHFSVINQPQEYIFDEQWYAADAGTNIINGLGTSFPQQPPLGKLLITSGIFIFGDNSLGWRLFPIIFGAGGIVLLFYICLELKLPNRLAWLAAFLLAFENLSFVQSSISMLDVFSVTFMLAAFLAYLKNRCFTSGALIALSALTKFTGILAIPVIALHWLLTNRNRWQHFVPAIAAVPMLYLSLLVPLDFIIWGKFVNPVIETMTMLDLNSVSTFATIHDPILSRPWDWIINLKIITYWADPHYLAMISPPIWIAIVPSIGYMVYKSIKGDKAAKFIAAWFTGTFILWIPISLITDRTSYVFYFYPTVGAICMAVAVSLWDLVNYFTNVKSVSTSISKWIIPGFVLAQLAIFAFLAPVPYIWKLPICVMVYTIFRLFTNSEGNYEPLSAEKLNNLRRR</sequence>
<dbReference type="KEGG" id="dfo:Dform_01291"/>
<evidence type="ECO:0000313" key="11">
    <source>
        <dbReference type="Proteomes" id="UP000185934"/>
    </source>
</evidence>
<feature type="transmembrane region" description="Helical" evidence="8">
    <location>
        <begin position="277"/>
        <end position="298"/>
    </location>
</feature>
<feature type="transmembrane region" description="Helical" evidence="8">
    <location>
        <begin position="206"/>
        <end position="226"/>
    </location>
</feature>
<feature type="transmembrane region" description="Helical" evidence="8">
    <location>
        <begin position="143"/>
        <end position="160"/>
    </location>
</feature>
<accession>A0A1P8F816</accession>
<gene>
    <name evidence="10" type="ORF">Dform_01291</name>
</gene>
<dbReference type="GO" id="GO:0005886">
    <property type="term" value="C:plasma membrane"/>
    <property type="evidence" value="ECO:0007669"/>
    <property type="project" value="UniProtKB-SubCell"/>
</dbReference>
<dbReference type="Pfam" id="PF13231">
    <property type="entry name" value="PMT_2"/>
    <property type="match status" value="1"/>
</dbReference>
<keyword evidence="3 10" id="KW-0328">Glycosyltransferase</keyword>
<feature type="transmembrane region" description="Helical" evidence="8">
    <location>
        <begin position="310"/>
        <end position="327"/>
    </location>
</feature>
<dbReference type="PANTHER" id="PTHR33908">
    <property type="entry name" value="MANNOSYLTRANSFERASE YKCB-RELATED"/>
    <property type="match status" value="1"/>
</dbReference>
<dbReference type="GO" id="GO:0009103">
    <property type="term" value="P:lipopolysaccharide biosynthetic process"/>
    <property type="evidence" value="ECO:0007669"/>
    <property type="project" value="UniProtKB-ARBA"/>
</dbReference>
<evidence type="ECO:0000256" key="3">
    <source>
        <dbReference type="ARBA" id="ARBA00022676"/>
    </source>
</evidence>
<feature type="transmembrane region" description="Helical" evidence="8">
    <location>
        <begin position="333"/>
        <end position="360"/>
    </location>
</feature>
<comment type="subcellular location">
    <subcellularLocation>
        <location evidence="1">Cell membrane</location>
        <topology evidence="1">Multi-pass membrane protein</topology>
    </subcellularLocation>
</comment>
<dbReference type="InterPro" id="IPR050297">
    <property type="entry name" value="LipidA_mod_glycosyltrf_83"/>
</dbReference>
<keyword evidence="2" id="KW-1003">Cell membrane</keyword>
<name>A0A1P8F816_9CHLR</name>
<protein>
    <submittedName>
        <fullName evidence="10">Dolichyl-phosphate-mannose-protein mannosyltransferase</fullName>
    </submittedName>
</protein>
<feature type="transmembrane region" description="Helical" evidence="8">
    <location>
        <begin position="95"/>
        <end position="113"/>
    </location>
</feature>
<dbReference type="GO" id="GO:0016763">
    <property type="term" value="F:pentosyltransferase activity"/>
    <property type="evidence" value="ECO:0007669"/>
    <property type="project" value="TreeGrafter"/>
</dbReference>
<feature type="transmembrane region" description="Helical" evidence="8">
    <location>
        <begin position="372"/>
        <end position="395"/>
    </location>
</feature>
<evidence type="ECO:0000313" key="10">
    <source>
        <dbReference type="EMBL" id="APV44619.1"/>
    </source>
</evidence>
<feature type="transmembrane region" description="Helical" evidence="8">
    <location>
        <begin position="172"/>
        <end position="194"/>
    </location>
</feature>
<feature type="domain" description="Glycosyltransferase RgtA/B/C/D-like" evidence="9">
    <location>
        <begin position="71"/>
        <end position="220"/>
    </location>
</feature>
<dbReference type="RefSeq" id="WP_076004285.1">
    <property type="nucleotide sequence ID" value="NZ_CP018258.1"/>
</dbReference>